<dbReference type="SUPFAM" id="SSF52540">
    <property type="entry name" value="P-loop containing nucleoside triphosphate hydrolases"/>
    <property type="match status" value="1"/>
</dbReference>
<protein>
    <recommendedName>
        <fullName evidence="4">ATP-binding protein</fullName>
    </recommendedName>
</protein>
<dbReference type="Proteomes" id="UP000269573">
    <property type="component" value="Unassembled WGS sequence"/>
</dbReference>
<reference evidence="2 3" key="1">
    <citation type="submission" date="2018-10" db="EMBL/GenBank/DDBJ databases">
        <title>Phylogenomics of Brevibacillus.</title>
        <authorList>
            <person name="Dunlap C."/>
        </authorList>
    </citation>
    <scope>NUCLEOTIDE SEQUENCE [LARGE SCALE GENOMIC DNA]</scope>
    <source>
        <strain evidence="2 3">JCM 15774</strain>
    </source>
</reference>
<dbReference type="InterPro" id="IPR021228">
    <property type="entry name" value="BrxD"/>
</dbReference>
<organism evidence="2 3">
    <name type="scientific">Brevibacillus nitrificans</name>
    <dbReference type="NCBI Taxonomy" id="651560"/>
    <lineage>
        <taxon>Bacteria</taxon>
        <taxon>Bacillati</taxon>
        <taxon>Bacillota</taxon>
        <taxon>Bacilli</taxon>
        <taxon>Bacillales</taxon>
        <taxon>Paenibacillaceae</taxon>
        <taxon>Brevibacillus</taxon>
    </lineage>
</organism>
<dbReference type="AlphaFoldDB" id="A0A3M8D377"/>
<evidence type="ECO:0000313" key="2">
    <source>
        <dbReference type="EMBL" id="RNB82516.1"/>
    </source>
</evidence>
<gene>
    <name evidence="2" type="ORF">EDM59_20390</name>
</gene>
<keyword evidence="3" id="KW-1185">Reference proteome</keyword>
<comment type="caution">
    <text evidence="2">The sequence shown here is derived from an EMBL/GenBank/DDBJ whole genome shotgun (WGS) entry which is preliminary data.</text>
</comment>
<evidence type="ECO:0008006" key="4">
    <source>
        <dbReference type="Google" id="ProtNLM"/>
    </source>
</evidence>
<evidence type="ECO:0000256" key="1">
    <source>
        <dbReference type="SAM" id="MobiDB-lite"/>
    </source>
</evidence>
<dbReference type="Pfam" id="PF10923">
    <property type="entry name" value="BrxC_BrxD"/>
    <property type="match status" value="2"/>
</dbReference>
<name>A0A3M8D377_9BACL</name>
<sequence length="524" mass="58026">MKMMWTPQVGMKVEVNGMGPGTIVKLTPTGALVQIERFRLQVDLKLDAMRPAEISGNNQSSSPKQENKDATLDLIDEIIGAKGNHRGAAAASATFATSDKAVQTQSPPKPQPKQQVQRPVAQTQPPQGTRIVSLPMDPVRLQARKTLESLRFGLVPNGHIEQLTMGFSAIKDWAFASFPEKGFQRMHKVVGPYGTGKSHTMAVLRYLAEQAGYLVAKVEVDGNAISLSEPARLINALWNSVRGHGFETESPLLSLYERAIQYGYTPHSVANLHLTKLTDNMATIQLLARMGYTETYQDMIEGVLNGSEEYTATEVNSRLSKEPNLFLPQLKLRSPISRAVAERSHDFLEALVSCAVLSRMAGFKGLVITIDEFEVEVNLTKSKQAQLMEVIDVVGSYMRGENRSLPASPLAVYLGTLGQITNPADARLDQICKQSSGMIYTLGTWQKEQRLELAQKIYALYQQSYMLGKPYSGKIAEEVHSLMENRGYDDSGMLRQFIKWYVTFLDMLYGPPEVPKHGAKSEAN</sequence>
<evidence type="ECO:0000313" key="3">
    <source>
        <dbReference type="Proteomes" id="UP000269573"/>
    </source>
</evidence>
<dbReference type="InterPro" id="IPR027417">
    <property type="entry name" value="P-loop_NTPase"/>
</dbReference>
<accession>A0A3M8D377</accession>
<feature type="compositionally biased region" description="Low complexity" evidence="1">
    <location>
        <begin position="90"/>
        <end position="122"/>
    </location>
</feature>
<dbReference type="EMBL" id="RHHU01000012">
    <property type="protein sequence ID" value="RNB82516.1"/>
    <property type="molecule type" value="Genomic_DNA"/>
</dbReference>
<feature type="region of interest" description="Disordered" evidence="1">
    <location>
        <begin position="90"/>
        <end position="132"/>
    </location>
</feature>
<proteinExistence type="predicted"/>